<dbReference type="Gene3D" id="1.10.10.60">
    <property type="entry name" value="Homeodomain-like"/>
    <property type="match status" value="1"/>
</dbReference>
<evidence type="ECO:0000259" key="4">
    <source>
        <dbReference type="PROSITE" id="PS01124"/>
    </source>
</evidence>
<evidence type="ECO:0000313" key="6">
    <source>
        <dbReference type="Proteomes" id="UP000830401"/>
    </source>
</evidence>
<reference evidence="5" key="1">
    <citation type="submission" date="2022-04" db="EMBL/GenBank/DDBJ databases">
        <title>Hymenobacter sp. isolated from the air.</title>
        <authorList>
            <person name="Won M."/>
            <person name="Lee C.-M."/>
            <person name="Woen H.-Y."/>
            <person name="Kwon S.-W."/>
        </authorList>
    </citation>
    <scope>NUCLEOTIDE SEQUENCE</scope>
    <source>
        <strain evidence="5">5420S-77</strain>
    </source>
</reference>
<dbReference type="InterPro" id="IPR009057">
    <property type="entry name" value="Homeodomain-like_sf"/>
</dbReference>
<dbReference type="PANTHER" id="PTHR47894:SF1">
    <property type="entry name" value="HTH-TYPE TRANSCRIPTIONAL REGULATOR VQSM"/>
    <property type="match status" value="1"/>
</dbReference>
<keyword evidence="1" id="KW-0805">Transcription regulation</keyword>
<name>A0ABY4G1L6_9BACT</name>
<proteinExistence type="predicted"/>
<keyword evidence="6" id="KW-1185">Reference proteome</keyword>
<evidence type="ECO:0000313" key="5">
    <source>
        <dbReference type="EMBL" id="UOQ64754.1"/>
    </source>
</evidence>
<dbReference type="SUPFAM" id="SSF46689">
    <property type="entry name" value="Homeodomain-like"/>
    <property type="match status" value="1"/>
</dbReference>
<dbReference type="Proteomes" id="UP000830401">
    <property type="component" value="Chromosome"/>
</dbReference>
<dbReference type="PANTHER" id="PTHR47894">
    <property type="entry name" value="HTH-TYPE TRANSCRIPTIONAL REGULATOR GADX"/>
    <property type="match status" value="1"/>
</dbReference>
<sequence>MQDNQQRVALQLLAYAAQKDVPITRLCQLAGIEFEALKQSQGTTPTAKQMSDLWRNAVHLSRDELLGLHLGEALQVAALGIVGELVRSSRTVGEALTHAAAYIHLLTDLFLMEVRPTATAFEVQLVPMPKQEHEDAFVARQLRDVLLALLLHEVNGLVLAKIQPRQVRLQVSAAELPEYQRVLRCDTITPADDIALVFDERYWHEPILTANYELQRLLLEKAASAQTTFAERQPIGTRITRYLLANANMGIPSLEDIAANFNTSVRNMQRKLREENLTYQQLADDVRKELALHYLHTSAHPLKEVSYMLGYNELSAFSRAFKRWTGHTPGGYQKRSALPA</sequence>
<accession>A0ABY4G1L6</accession>
<dbReference type="PROSITE" id="PS01124">
    <property type="entry name" value="HTH_ARAC_FAMILY_2"/>
    <property type="match status" value="1"/>
</dbReference>
<keyword evidence="2" id="KW-0238">DNA-binding</keyword>
<dbReference type="RefSeq" id="WP_245118730.1">
    <property type="nucleotide sequence ID" value="NZ_CP095061.1"/>
</dbReference>
<dbReference type="Pfam" id="PF12833">
    <property type="entry name" value="HTH_18"/>
    <property type="match status" value="1"/>
</dbReference>
<gene>
    <name evidence="5" type="ORF">MUN86_14380</name>
</gene>
<evidence type="ECO:0000256" key="3">
    <source>
        <dbReference type="ARBA" id="ARBA00023163"/>
    </source>
</evidence>
<dbReference type="EMBL" id="CP095061">
    <property type="protein sequence ID" value="UOQ64754.1"/>
    <property type="molecule type" value="Genomic_DNA"/>
</dbReference>
<dbReference type="SMART" id="SM00342">
    <property type="entry name" value="HTH_ARAC"/>
    <property type="match status" value="1"/>
</dbReference>
<feature type="domain" description="HTH araC/xylS-type" evidence="4">
    <location>
        <begin position="237"/>
        <end position="335"/>
    </location>
</feature>
<organism evidence="5 6">
    <name type="scientific">Hymenobacter volaticus</name>
    <dbReference type="NCBI Taxonomy" id="2932254"/>
    <lineage>
        <taxon>Bacteria</taxon>
        <taxon>Pseudomonadati</taxon>
        <taxon>Bacteroidota</taxon>
        <taxon>Cytophagia</taxon>
        <taxon>Cytophagales</taxon>
        <taxon>Hymenobacteraceae</taxon>
        <taxon>Hymenobacter</taxon>
    </lineage>
</organism>
<dbReference type="InterPro" id="IPR032687">
    <property type="entry name" value="AraC-type_N"/>
</dbReference>
<dbReference type="InterPro" id="IPR018060">
    <property type="entry name" value="HTH_AraC"/>
</dbReference>
<protein>
    <submittedName>
        <fullName evidence="5">AraC family transcriptional regulator</fullName>
    </submittedName>
</protein>
<evidence type="ECO:0000256" key="1">
    <source>
        <dbReference type="ARBA" id="ARBA00023015"/>
    </source>
</evidence>
<keyword evidence="3" id="KW-0804">Transcription</keyword>
<evidence type="ECO:0000256" key="2">
    <source>
        <dbReference type="ARBA" id="ARBA00023125"/>
    </source>
</evidence>
<dbReference type="Pfam" id="PF12625">
    <property type="entry name" value="Arabinose_bd"/>
    <property type="match status" value="1"/>
</dbReference>